<feature type="transmembrane region" description="Helical" evidence="13">
    <location>
        <begin position="838"/>
        <end position="860"/>
    </location>
</feature>
<dbReference type="GO" id="GO:0007059">
    <property type="term" value="P:chromosome segregation"/>
    <property type="evidence" value="ECO:0007669"/>
    <property type="project" value="UniProtKB-KW"/>
</dbReference>
<keyword evidence="6" id="KW-0498">Mitosis</keyword>
<dbReference type="Pfam" id="PF10345">
    <property type="entry name" value="Cohesin_load"/>
    <property type="match status" value="1"/>
</dbReference>
<keyword evidence="11" id="KW-0131">Cell cycle</keyword>
<name>A0A8H6VS49_MYCCL</name>
<dbReference type="Pfam" id="PF00335">
    <property type="entry name" value="Tetraspanin"/>
    <property type="match status" value="1"/>
</dbReference>
<gene>
    <name evidence="14" type="ORF">HMN09_01239500</name>
</gene>
<evidence type="ECO:0000256" key="10">
    <source>
        <dbReference type="ARBA" id="ARBA00023242"/>
    </source>
</evidence>
<evidence type="ECO:0000256" key="11">
    <source>
        <dbReference type="ARBA" id="ARBA00023306"/>
    </source>
</evidence>
<feature type="transmembrane region" description="Helical" evidence="13">
    <location>
        <begin position="1000"/>
        <end position="1025"/>
    </location>
</feature>
<keyword evidence="4" id="KW-0132">Cell division</keyword>
<accession>A0A8H6VS49</accession>
<evidence type="ECO:0000256" key="7">
    <source>
        <dbReference type="ARBA" id="ARBA00022829"/>
    </source>
</evidence>
<dbReference type="GO" id="GO:0016020">
    <property type="term" value="C:membrane"/>
    <property type="evidence" value="ECO:0007669"/>
    <property type="project" value="UniProtKB-SubCell"/>
</dbReference>
<evidence type="ECO:0000256" key="12">
    <source>
        <dbReference type="SAM" id="MobiDB-lite"/>
    </source>
</evidence>
<dbReference type="OrthoDB" id="5565328at2759"/>
<reference evidence="14" key="1">
    <citation type="submission" date="2020-05" db="EMBL/GenBank/DDBJ databases">
        <title>Mycena genomes resolve the evolution of fungal bioluminescence.</title>
        <authorList>
            <person name="Tsai I.J."/>
        </authorList>
    </citation>
    <scope>NUCLEOTIDE SEQUENCE</scope>
    <source>
        <strain evidence="14">110903Hualien_Pintung</strain>
    </source>
</reference>
<evidence type="ECO:0000256" key="4">
    <source>
        <dbReference type="ARBA" id="ARBA00022618"/>
    </source>
</evidence>
<keyword evidence="15" id="KW-1185">Reference proteome</keyword>
<dbReference type="InterPro" id="IPR019440">
    <property type="entry name" value="MAU2"/>
</dbReference>
<dbReference type="EMBL" id="JACAZE010000023">
    <property type="protein sequence ID" value="KAF7291794.1"/>
    <property type="molecule type" value="Genomic_DNA"/>
</dbReference>
<keyword evidence="5 13" id="KW-0812">Transmembrane</keyword>
<proteinExistence type="inferred from homology"/>
<sequence>MEDSPRPHKRARISPPSDDHEKTSQLNGPQLLLALPSLLLHPPTHENHKRSLWLSLLALRRCLGLPNPGQPLGKKKKVPWDIAGTPLDECRAWCALAEVGILILEGGFGDEDWTEGIEGEIQKALGKALVIAQKHPTLSLYPHYINRLSARATPTRAKQLLKPVPVGGPEENTPAYYYAHLAWADHLLHALLYPTAPPKPSAKLSTPMSTPVKAPADKSFGRELSGLRAAMGPLFGAEHPNVALLARVIELRALVALGRWSDVPAALERAENDLGITFLAPTHPPPLYTTSTFHAVVTLHVLVLGVVWYTYSAAAAPESETAASSPSNINESPVGRRLTLLYTVLDAGIYNGKRREAEEEVLEAEGVLAVPLDHKHPPLFVRTTHPRVLYALGYLISAIARRDLVGRKPKRKTFILEGLGVVDREAVRELKVPRWASAGDVQTIELQMAKIQADLKCELVSTNIMRSEFAEAEKTLNEVIAHTRTFGLFEGTLAPRITLLHAQLAHARGQANRALTCYRVAAKLAAAALDIAGSVAARVGEVVLLLGLRARARMDPLARIPMADDKVDVDEKELERMAHEVAASCRGLGGAMRAVGEVIEGVLTSEILTAKQHLKHALAFATDHQDNHLRALILALISAHYLHTASDQAGKMLGTCEQLAAGLGAPPKKEKDKQKFDSSGNVPLRLWAGERYLELHKRVGQTEMVQKRTEANTMLRQAATTSPKTTATMAHQPLAPPRPPFADSASASSRSSSPGPNADAGSVVSLQINYLPTKFSNPLIRRRRGTDASGQALLKRGGGVDAFRAGEPRMPGPNDDNYDGLEFGPKATRRAKWNRFKWVLVFSNSVYTIISLAALVFIITAWLDVWAHADVVRVGNRTELILTTLAASMALLTSLIGWAGIVMNNRGFLAVYTFFLWISFALLVTPGYLTYKRYAFNLEGKVNKQWSEDLGDGGRLRIQNQLHCCGYYSPFVEATVSQTCYARSILPGCKESYWFFERSLLHHSFVAVFSLVPVNIGAIVAGLLCSNHVTYRFGKGRMPKAYRMSEKSMAIVVGAYAQQLADQYGADMAEEMMGRSYSVSPAASDNGK</sequence>
<evidence type="ECO:0000256" key="3">
    <source>
        <dbReference type="ARBA" id="ARBA00008585"/>
    </source>
</evidence>
<dbReference type="Proteomes" id="UP000613580">
    <property type="component" value="Unassembled WGS sequence"/>
</dbReference>
<organism evidence="14 15">
    <name type="scientific">Mycena chlorophos</name>
    <name type="common">Agaric fungus</name>
    <name type="synonym">Agaricus chlorophos</name>
    <dbReference type="NCBI Taxonomy" id="658473"/>
    <lineage>
        <taxon>Eukaryota</taxon>
        <taxon>Fungi</taxon>
        <taxon>Dikarya</taxon>
        <taxon>Basidiomycota</taxon>
        <taxon>Agaricomycotina</taxon>
        <taxon>Agaricomycetes</taxon>
        <taxon>Agaricomycetidae</taxon>
        <taxon>Agaricales</taxon>
        <taxon>Marasmiineae</taxon>
        <taxon>Mycenaceae</taxon>
        <taxon>Mycena</taxon>
    </lineage>
</organism>
<comment type="caution">
    <text evidence="14">The sequence shown here is derived from an EMBL/GenBank/DDBJ whole genome shotgun (WGS) entry which is preliminary data.</text>
</comment>
<evidence type="ECO:0000256" key="8">
    <source>
        <dbReference type="ARBA" id="ARBA00022989"/>
    </source>
</evidence>
<keyword evidence="8 13" id="KW-1133">Transmembrane helix</keyword>
<feature type="compositionally biased region" description="Polar residues" evidence="12">
    <location>
        <begin position="719"/>
        <end position="729"/>
    </location>
</feature>
<evidence type="ECO:0000313" key="14">
    <source>
        <dbReference type="EMBL" id="KAF7291794.1"/>
    </source>
</evidence>
<dbReference type="GO" id="GO:0005634">
    <property type="term" value="C:nucleus"/>
    <property type="evidence" value="ECO:0007669"/>
    <property type="project" value="UniProtKB-SubCell"/>
</dbReference>
<dbReference type="GO" id="GO:0007064">
    <property type="term" value="P:mitotic sister chromatid cohesion"/>
    <property type="evidence" value="ECO:0007669"/>
    <property type="project" value="InterPro"/>
</dbReference>
<comment type="similarity">
    <text evidence="3">Belongs to the SCC4/mau-2 family.</text>
</comment>
<feature type="compositionally biased region" description="Low complexity" evidence="12">
    <location>
        <begin position="741"/>
        <end position="758"/>
    </location>
</feature>
<evidence type="ECO:0000256" key="13">
    <source>
        <dbReference type="SAM" id="Phobius"/>
    </source>
</evidence>
<evidence type="ECO:0000313" key="15">
    <source>
        <dbReference type="Proteomes" id="UP000613580"/>
    </source>
</evidence>
<comment type="subcellular location">
    <subcellularLocation>
        <location evidence="2">Membrane</location>
        <topology evidence="2">Multi-pass membrane protein</topology>
    </subcellularLocation>
    <subcellularLocation>
        <location evidence="1">Nucleus</location>
    </subcellularLocation>
</comment>
<keyword evidence="7" id="KW-0159">Chromosome partition</keyword>
<evidence type="ECO:0000256" key="9">
    <source>
        <dbReference type="ARBA" id="ARBA00023136"/>
    </source>
</evidence>
<dbReference type="InterPro" id="IPR018499">
    <property type="entry name" value="Tetraspanin/Peripherin"/>
</dbReference>
<evidence type="ECO:0000256" key="5">
    <source>
        <dbReference type="ARBA" id="ARBA00022692"/>
    </source>
</evidence>
<evidence type="ECO:0000256" key="2">
    <source>
        <dbReference type="ARBA" id="ARBA00004141"/>
    </source>
</evidence>
<dbReference type="PANTHER" id="PTHR21394">
    <property type="entry name" value="MAU2 CHROMATID COHESION FACTOR HOMOLOG"/>
    <property type="match status" value="1"/>
</dbReference>
<evidence type="ECO:0008006" key="16">
    <source>
        <dbReference type="Google" id="ProtNLM"/>
    </source>
</evidence>
<feature type="transmembrane region" description="Helical" evidence="13">
    <location>
        <begin position="909"/>
        <end position="929"/>
    </location>
</feature>
<keyword evidence="10" id="KW-0539">Nucleus</keyword>
<dbReference type="GO" id="GO:0051301">
    <property type="term" value="P:cell division"/>
    <property type="evidence" value="ECO:0007669"/>
    <property type="project" value="UniProtKB-KW"/>
</dbReference>
<dbReference type="AlphaFoldDB" id="A0A8H6VS49"/>
<keyword evidence="9 13" id="KW-0472">Membrane</keyword>
<feature type="region of interest" description="Disordered" evidence="12">
    <location>
        <begin position="1"/>
        <end position="25"/>
    </location>
</feature>
<evidence type="ECO:0000256" key="1">
    <source>
        <dbReference type="ARBA" id="ARBA00004123"/>
    </source>
</evidence>
<feature type="region of interest" description="Disordered" evidence="12">
    <location>
        <begin position="719"/>
        <end position="759"/>
    </location>
</feature>
<feature type="transmembrane region" description="Helical" evidence="13">
    <location>
        <begin position="880"/>
        <end position="902"/>
    </location>
</feature>
<evidence type="ECO:0000256" key="6">
    <source>
        <dbReference type="ARBA" id="ARBA00022776"/>
    </source>
</evidence>
<protein>
    <recommendedName>
        <fullName evidence="16">Tetraspanin Tsp2 family</fullName>
    </recommendedName>
</protein>